<dbReference type="PANTHER" id="PTHR11814">
    <property type="entry name" value="SULFATE TRANSPORTER"/>
    <property type="match status" value="1"/>
</dbReference>
<feature type="transmembrane region" description="Helical" evidence="6">
    <location>
        <begin position="405"/>
        <end position="430"/>
    </location>
</feature>
<organism evidence="8">
    <name type="scientific">hydrothermal vent metagenome</name>
    <dbReference type="NCBI Taxonomy" id="652676"/>
    <lineage>
        <taxon>unclassified sequences</taxon>
        <taxon>metagenomes</taxon>
        <taxon>ecological metagenomes</taxon>
    </lineage>
</organism>
<evidence type="ECO:0000256" key="5">
    <source>
        <dbReference type="SAM" id="MobiDB-lite"/>
    </source>
</evidence>
<feature type="transmembrane region" description="Helical" evidence="6">
    <location>
        <begin position="34"/>
        <end position="55"/>
    </location>
</feature>
<comment type="subcellular location">
    <subcellularLocation>
        <location evidence="1">Membrane</location>
        <topology evidence="1">Multi-pass membrane protein</topology>
    </subcellularLocation>
</comment>
<evidence type="ECO:0000256" key="2">
    <source>
        <dbReference type="ARBA" id="ARBA00022692"/>
    </source>
</evidence>
<keyword evidence="3 6" id="KW-1133">Transmembrane helix</keyword>
<dbReference type="InterPro" id="IPR011547">
    <property type="entry name" value="SLC26A/SulP_dom"/>
</dbReference>
<dbReference type="SUPFAM" id="SSF52091">
    <property type="entry name" value="SpoIIaa-like"/>
    <property type="match status" value="1"/>
</dbReference>
<sequence length="751" mass="82686">MNLKNIKNAVVGRFVPFLTWLPELKDKNILRADIIAGITVAMVLIPQSMAYANLANLPPEYGLFAAFLPPMIAALFGSSRQLATGPVAVVSLMTALAIAPLTNDPVEFVTYAILLAFMVGVVQVTLGMLRLGVLVNFLSHPVVLGFTNAAAIIIATSQLGKLFGVSVEKDPHEMHFTGVWNTIVAAVQYIHWPTFFMAVLAFAIMIFTKRKNKRLPYVLLAVVITTLLSLVTGFHSERKINVTQLNDEVMRTHIANYFSNKEKVNHIDQQIKINSTEIKKLTSATLSSTAGQQKNRKTLRNLKNKHDDWQIDREKLVKINSALLNNQIKHIKFGEIDSKSKTKETASFAEDSDSLRSSFSSHGWKISGIYLNDKGKKELLLVAGGSVVGEIKAGLPSFALPQFNLGIMGTLFTMAIMISLIGFMEAISIAKAMASRTRQRLDPNQELVGQGIANISGSMFSSYPVSGSFSRSAVNIDSGAITGFSSVVTTIVVTITLLFLTPLLYHLPTATLAAVIMIAVFGLVNVSSIKHAWLANRNDGIVAVTTFALTLIYAPHLEKGIVIGVSLSLILFLLRTMTPRVVFLSRNIDGELREAKAFDLDICDNIAVLRFEGSLYFANTTYMEDMVQKAIANSPDLKYFIIDGVSINSMDATGEELLRELSRRLNGIGITLIFARFKKPILEMLENTHFISVHGRELFFRKIDLALAYAWEKLGDKHEDSCPLGNKHFKLKQEMENAKPTQESKADSNAG</sequence>
<dbReference type="Pfam" id="PF01740">
    <property type="entry name" value="STAS"/>
    <property type="match status" value="1"/>
</dbReference>
<feature type="transmembrane region" description="Helical" evidence="6">
    <location>
        <begin position="179"/>
        <end position="208"/>
    </location>
</feature>
<feature type="transmembrane region" description="Helical" evidence="6">
    <location>
        <begin position="61"/>
        <end position="78"/>
    </location>
</feature>
<reference evidence="8" key="1">
    <citation type="submission" date="2018-06" db="EMBL/GenBank/DDBJ databases">
        <authorList>
            <person name="Zhirakovskaya E."/>
        </authorList>
    </citation>
    <scope>NUCLEOTIDE SEQUENCE</scope>
</reference>
<dbReference type="InterPro" id="IPR001902">
    <property type="entry name" value="SLC26A/SulP_fam"/>
</dbReference>
<evidence type="ECO:0000256" key="6">
    <source>
        <dbReference type="SAM" id="Phobius"/>
    </source>
</evidence>
<feature type="domain" description="STAS" evidence="7">
    <location>
        <begin position="596"/>
        <end position="710"/>
    </location>
</feature>
<dbReference type="GO" id="GO:0016020">
    <property type="term" value="C:membrane"/>
    <property type="evidence" value="ECO:0007669"/>
    <property type="project" value="UniProtKB-SubCell"/>
</dbReference>
<evidence type="ECO:0000256" key="4">
    <source>
        <dbReference type="ARBA" id="ARBA00023136"/>
    </source>
</evidence>
<evidence type="ECO:0000256" key="3">
    <source>
        <dbReference type="ARBA" id="ARBA00022989"/>
    </source>
</evidence>
<dbReference type="CDD" id="cd07042">
    <property type="entry name" value="STAS_SulP_like_sulfate_transporter"/>
    <property type="match status" value="1"/>
</dbReference>
<dbReference type="PROSITE" id="PS50801">
    <property type="entry name" value="STAS"/>
    <property type="match status" value="1"/>
</dbReference>
<evidence type="ECO:0000256" key="1">
    <source>
        <dbReference type="ARBA" id="ARBA00004141"/>
    </source>
</evidence>
<feature type="transmembrane region" description="Helical" evidence="6">
    <location>
        <begin position="560"/>
        <end position="577"/>
    </location>
</feature>
<dbReference type="InterPro" id="IPR036513">
    <property type="entry name" value="STAS_dom_sf"/>
</dbReference>
<feature type="transmembrane region" description="Helical" evidence="6">
    <location>
        <begin position="505"/>
        <end position="526"/>
    </location>
</feature>
<accession>A0A3B0Y8G3</accession>
<dbReference type="Gene3D" id="3.30.750.24">
    <property type="entry name" value="STAS domain"/>
    <property type="match status" value="1"/>
</dbReference>
<gene>
    <name evidence="8" type="ORF">MNBD_GAMMA12-660</name>
</gene>
<keyword evidence="2 6" id="KW-0812">Transmembrane</keyword>
<evidence type="ECO:0000313" key="8">
    <source>
        <dbReference type="EMBL" id="VAW75901.1"/>
    </source>
</evidence>
<feature type="region of interest" description="Disordered" evidence="5">
    <location>
        <begin position="731"/>
        <end position="751"/>
    </location>
</feature>
<dbReference type="GO" id="GO:0055085">
    <property type="term" value="P:transmembrane transport"/>
    <property type="evidence" value="ECO:0007669"/>
    <property type="project" value="InterPro"/>
</dbReference>
<feature type="transmembrane region" description="Helical" evidence="6">
    <location>
        <begin position="85"/>
        <end position="102"/>
    </location>
</feature>
<proteinExistence type="predicted"/>
<protein>
    <submittedName>
        <fullName evidence="8">Sulfate permease</fullName>
    </submittedName>
</protein>
<name>A0A3B0Y8G3_9ZZZZ</name>
<feature type="transmembrane region" description="Helical" evidence="6">
    <location>
        <begin position="141"/>
        <end position="159"/>
    </location>
</feature>
<feature type="transmembrane region" description="Helical" evidence="6">
    <location>
        <begin position="479"/>
        <end position="499"/>
    </location>
</feature>
<feature type="transmembrane region" description="Helical" evidence="6">
    <location>
        <begin position="215"/>
        <end position="234"/>
    </location>
</feature>
<dbReference type="AlphaFoldDB" id="A0A3B0Y8G3"/>
<evidence type="ECO:0000259" key="7">
    <source>
        <dbReference type="PROSITE" id="PS50801"/>
    </source>
</evidence>
<dbReference type="Pfam" id="PF00916">
    <property type="entry name" value="Sulfate_transp"/>
    <property type="match status" value="2"/>
</dbReference>
<feature type="transmembrane region" description="Helical" evidence="6">
    <location>
        <begin position="108"/>
        <end position="129"/>
    </location>
</feature>
<keyword evidence="4 6" id="KW-0472">Membrane</keyword>
<dbReference type="EMBL" id="UOFL01000094">
    <property type="protein sequence ID" value="VAW75901.1"/>
    <property type="molecule type" value="Genomic_DNA"/>
</dbReference>
<feature type="transmembrane region" description="Helical" evidence="6">
    <location>
        <begin position="538"/>
        <end position="554"/>
    </location>
</feature>
<dbReference type="InterPro" id="IPR002645">
    <property type="entry name" value="STAS_dom"/>
</dbReference>